<dbReference type="GeneID" id="101704851"/>
<dbReference type="CTD" id="486"/>
<proteinExistence type="predicted"/>
<keyword evidence="2" id="KW-1185">Reference proteome</keyword>
<organism evidence="2 3">
    <name type="scientific">Heterocephalus glaber</name>
    <name type="common">Naked mole rat</name>
    <dbReference type="NCBI Taxonomy" id="10181"/>
    <lineage>
        <taxon>Eukaryota</taxon>
        <taxon>Metazoa</taxon>
        <taxon>Chordata</taxon>
        <taxon>Craniata</taxon>
        <taxon>Vertebrata</taxon>
        <taxon>Euteleostomi</taxon>
        <taxon>Mammalia</taxon>
        <taxon>Eutheria</taxon>
        <taxon>Euarchontoglires</taxon>
        <taxon>Glires</taxon>
        <taxon>Rodentia</taxon>
        <taxon>Hystricomorpha</taxon>
        <taxon>Bathyergidae</taxon>
        <taxon>Heterocephalus</taxon>
    </lineage>
</organism>
<protein>
    <submittedName>
        <fullName evidence="3">Sodium/potassium-transporting ATPase subunit gamma isoform X2</fullName>
    </submittedName>
</protein>
<gene>
    <name evidence="3" type="primary">Fxyd2</name>
</gene>
<dbReference type="Proteomes" id="UP000694906">
    <property type="component" value="Unplaced"/>
</dbReference>
<evidence type="ECO:0000313" key="2">
    <source>
        <dbReference type="Proteomes" id="UP000694906"/>
    </source>
</evidence>
<name>A0AAX6R766_HETGA</name>
<feature type="compositionally biased region" description="Basic and acidic residues" evidence="1">
    <location>
        <begin position="125"/>
        <end position="140"/>
    </location>
</feature>
<dbReference type="RefSeq" id="XP_021093372.1">
    <property type="nucleotide sequence ID" value="XM_021237713.1"/>
</dbReference>
<evidence type="ECO:0000313" key="3">
    <source>
        <dbReference type="RefSeq" id="XP_021093372.1"/>
    </source>
</evidence>
<sequence>MDLNQGPGLSRGSGLCLNKAPLQLHTNIERNWVEGLESEALDADLKPPAKPGQKGLEKPILGRWKARASVSGSGRAQQAQLDAPLWLHPGTTRQRRRAGVSTCLVAFLEPQSRVSMPAGLPPQGRLEEQERRPDPSRERPRCLVAAPRATWTPSTMANGSAAGAVGSLGKSVKMSCNPGVGCAPRCPGCSGSQGGPSSAFDPITTTACAEGSARL</sequence>
<evidence type="ECO:0000256" key="1">
    <source>
        <dbReference type="SAM" id="MobiDB-lite"/>
    </source>
</evidence>
<reference evidence="3" key="1">
    <citation type="submission" date="2025-08" db="UniProtKB">
        <authorList>
            <consortium name="RefSeq"/>
        </authorList>
    </citation>
    <scope>IDENTIFICATION</scope>
</reference>
<feature type="compositionally biased region" description="Polar residues" evidence="1">
    <location>
        <begin position="71"/>
        <end position="80"/>
    </location>
</feature>
<feature type="region of interest" description="Disordered" evidence="1">
    <location>
        <begin position="114"/>
        <end position="140"/>
    </location>
</feature>
<feature type="region of interest" description="Disordered" evidence="1">
    <location>
        <begin position="71"/>
        <end position="93"/>
    </location>
</feature>
<accession>A0AAX6R766</accession>
<dbReference type="AlphaFoldDB" id="A0AAX6R766"/>